<feature type="compositionally biased region" description="Basic and acidic residues" evidence="1">
    <location>
        <begin position="12"/>
        <end position="36"/>
    </location>
</feature>
<sequence length="124" mass="14020">MRTIAGTTAIPYREEQGRVPEEPPSRQCRSPKELQRQAHRPRRQLSTPEQIQAWTQRHETLEHITPKAVAQQSPGSRPQQAAKGSEPAHTKVPSPQTQRTTSTRAGGDTDYRQVMWQGGNRPHI</sequence>
<dbReference type="EMBL" id="JAHRIP010024962">
    <property type="protein sequence ID" value="MEQ2289817.1"/>
    <property type="molecule type" value="Genomic_DNA"/>
</dbReference>
<organism evidence="2 3">
    <name type="scientific">Ameca splendens</name>
    <dbReference type="NCBI Taxonomy" id="208324"/>
    <lineage>
        <taxon>Eukaryota</taxon>
        <taxon>Metazoa</taxon>
        <taxon>Chordata</taxon>
        <taxon>Craniata</taxon>
        <taxon>Vertebrata</taxon>
        <taxon>Euteleostomi</taxon>
        <taxon>Actinopterygii</taxon>
        <taxon>Neopterygii</taxon>
        <taxon>Teleostei</taxon>
        <taxon>Neoteleostei</taxon>
        <taxon>Acanthomorphata</taxon>
        <taxon>Ovalentaria</taxon>
        <taxon>Atherinomorphae</taxon>
        <taxon>Cyprinodontiformes</taxon>
        <taxon>Goodeidae</taxon>
        <taxon>Ameca</taxon>
    </lineage>
</organism>
<dbReference type="Proteomes" id="UP001469553">
    <property type="component" value="Unassembled WGS sequence"/>
</dbReference>
<keyword evidence="3" id="KW-1185">Reference proteome</keyword>
<feature type="compositionally biased region" description="Basic and acidic residues" evidence="1">
    <location>
        <begin position="56"/>
        <end position="65"/>
    </location>
</feature>
<accession>A0ABV0Y860</accession>
<protein>
    <submittedName>
        <fullName evidence="2">Uncharacterized protein</fullName>
    </submittedName>
</protein>
<feature type="compositionally biased region" description="Polar residues" evidence="1">
    <location>
        <begin position="70"/>
        <end position="79"/>
    </location>
</feature>
<feature type="region of interest" description="Disordered" evidence="1">
    <location>
        <begin position="1"/>
        <end position="124"/>
    </location>
</feature>
<proteinExistence type="predicted"/>
<evidence type="ECO:0000313" key="3">
    <source>
        <dbReference type="Proteomes" id="UP001469553"/>
    </source>
</evidence>
<name>A0ABV0Y860_9TELE</name>
<reference evidence="2 3" key="1">
    <citation type="submission" date="2021-06" db="EMBL/GenBank/DDBJ databases">
        <authorList>
            <person name="Palmer J.M."/>
        </authorList>
    </citation>
    <scope>NUCLEOTIDE SEQUENCE [LARGE SCALE GENOMIC DNA]</scope>
    <source>
        <strain evidence="2 3">AS_MEX2019</strain>
        <tissue evidence="2">Muscle</tissue>
    </source>
</reference>
<feature type="compositionally biased region" description="Polar residues" evidence="1">
    <location>
        <begin position="44"/>
        <end position="55"/>
    </location>
</feature>
<feature type="compositionally biased region" description="Polar residues" evidence="1">
    <location>
        <begin position="93"/>
        <end position="104"/>
    </location>
</feature>
<gene>
    <name evidence="2" type="ORF">AMECASPLE_037134</name>
</gene>
<evidence type="ECO:0000313" key="2">
    <source>
        <dbReference type="EMBL" id="MEQ2289817.1"/>
    </source>
</evidence>
<evidence type="ECO:0000256" key="1">
    <source>
        <dbReference type="SAM" id="MobiDB-lite"/>
    </source>
</evidence>
<comment type="caution">
    <text evidence="2">The sequence shown here is derived from an EMBL/GenBank/DDBJ whole genome shotgun (WGS) entry which is preliminary data.</text>
</comment>